<sequence>MPLLLIAVLFTSCNNSESLQRYFVEHQEAKGFVSQDFPLSMIEVDQSNFTEKQQEAYQSVQKLNFLGFKVDPENQSVYETELAKVKTILSNEKYNELIDLSDKGKHLSVKYLGENDEADEFILFGYAKERGFAVVRVLGHDMTPKKMISLVEAMKNANIDETQFQKIGDFFR</sequence>
<dbReference type="OrthoDB" id="1143555at2"/>
<dbReference type="KEGG" id="taj:C1A40_01125"/>
<proteinExistence type="predicted"/>
<keyword evidence="2" id="KW-1185">Reference proteome</keyword>
<dbReference type="AlphaFoldDB" id="A0A2I7SMX0"/>
<evidence type="ECO:0000313" key="2">
    <source>
        <dbReference type="Proteomes" id="UP000236592"/>
    </source>
</evidence>
<name>A0A2I7SMX0_9FLAO</name>
<dbReference type="Pfam" id="PF14060">
    <property type="entry name" value="DUF4252"/>
    <property type="match status" value="1"/>
</dbReference>
<gene>
    <name evidence="1" type="ORF">C1A40_01125</name>
</gene>
<accession>A0A2I7SMX0</accession>
<reference evidence="2" key="1">
    <citation type="submission" date="2018-01" db="EMBL/GenBank/DDBJ databases">
        <title>Complete genome of Tamlana sp. UJ94.</title>
        <authorList>
            <person name="Jung J."/>
            <person name="Chung D."/>
            <person name="Bae S.S."/>
            <person name="Baek K."/>
        </authorList>
    </citation>
    <scope>NUCLEOTIDE SEQUENCE [LARGE SCALE GENOMIC DNA]</scope>
    <source>
        <strain evidence="2">UJ94</strain>
    </source>
</reference>
<dbReference type="Proteomes" id="UP000236592">
    <property type="component" value="Chromosome"/>
</dbReference>
<protein>
    <submittedName>
        <fullName evidence="1">DUF4252 domain-containing protein</fullName>
    </submittedName>
</protein>
<organism evidence="1 2">
    <name type="scientific">Pseudotamlana carrageenivorans</name>
    <dbReference type="NCBI Taxonomy" id="2069432"/>
    <lineage>
        <taxon>Bacteria</taxon>
        <taxon>Pseudomonadati</taxon>
        <taxon>Bacteroidota</taxon>
        <taxon>Flavobacteriia</taxon>
        <taxon>Flavobacteriales</taxon>
        <taxon>Flavobacteriaceae</taxon>
        <taxon>Pseudotamlana</taxon>
    </lineage>
</organism>
<dbReference type="InterPro" id="IPR025348">
    <property type="entry name" value="DUF4252"/>
</dbReference>
<evidence type="ECO:0000313" key="1">
    <source>
        <dbReference type="EMBL" id="AUS07228.1"/>
    </source>
</evidence>
<dbReference type="EMBL" id="CP025938">
    <property type="protein sequence ID" value="AUS07228.1"/>
    <property type="molecule type" value="Genomic_DNA"/>
</dbReference>